<dbReference type="PANTHER" id="PTHR21666:SF289">
    <property type="entry name" value="L-ALA--D-GLU ENDOPEPTIDASE"/>
    <property type="match status" value="1"/>
</dbReference>
<keyword evidence="1" id="KW-0732">Signal</keyword>
<dbReference type="Pfam" id="PF01551">
    <property type="entry name" value="Peptidase_M23"/>
    <property type="match status" value="1"/>
</dbReference>
<evidence type="ECO:0000256" key="1">
    <source>
        <dbReference type="ARBA" id="ARBA00022729"/>
    </source>
</evidence>
<dbReference type="Gene3D" id="6.10.250.3150">
    <property type="match status" value="1"/>
</dbReference>
<dbReference type="CDD" id="cd12797">
    <property type="entry name" value="M23_peptidase"/>
    <property type="match status" value="1"/>
</dbReference>
<reference evidence="4" key="1">
    <citation type="submission" date="2020-05" db="EMBL/GenBank/DDBJ databases">
        <authorList>
            <person name="Chiriac C."/>
            <person name="Salcher M."/>
            <person name="Ghai R."/>
            <person name="Kavagutti S V."/>
        </authorList>
    </citation>
    <scope>NUCLEOTIDE SEQUENCE</scope>
</reference>
<accession>A0A6J6V806</accession>
<dbReference type="AlphaFoldDB" id="A0A6J6V806"/>
<evidence type="ECO:0000259" key="3">
    <source>
        <dbReference type="Pfam" id="PF01551"/>
    </source>
</evidence>
<dbReference type="PANTHER" id="PTHR21666">
    <property type="entry name" value="PEPTIDASE-RELATED"/>
    <property type="match status" value="1"/>
</dbReference>
<name>A0A6J6V806_9ZZZZ</name>
<dbReference type="InterPro" id="IPR050570">
    <property type="entry name" value="Cell_wall_metabolism_enzyme"/>
</dbReference>
<evidence type="ECO:0000256" key="2">
    <source>
        <dbReference type="SAM" id="Coils"/>
    </source>
</evidence>
<dbReference type="EMBL" id="CAEZYQ010000038">
    <property type="protein sequence ID" value="CAB4767103.1"/>
    <property type="molecule type" value="Genomic_DNA"/>
</dbReference>
<protein>
    <submittedName>
        <fullName evidence="4">Unannotated protein</fullName>
    </submittedName>
</protein>
<organism evidence="4">
    <name type="scientific">freshwater metagenome</name>
    <dbReference type="NCBI Taxonomy" id="449393"/>
    <lineage>
        <taxon>unclassified sequences</taxon>
        <taxon>metagenomes</taxon>
        <taxon>ecological metagenomes</taxon>
    </lineage>
</organism>
<proteinExistence type="predicted"/>
<feature type="coiled-coil region" evidence="2">
    <location>
        <begin position="61"/>
        <end position="133"/>
    </location>
</feature>
<dbReference type="InterPro" id="IPR016047">
    <property type="entry name" value="M23ase_b-sheet_dom"/>
</dbReference>
<dbReference type="InterPro" id="IPR011055">
    <property type="entry name" value="Dup_hybrid_motif"/>
</dbReference>
<dbReference type="Gene3D" id="2.70.70.10">
    <property type="entry name" value="Glucose Permease (Domain IIA)"/>
    <property type="match status" value="1"/>
</dbReference>
<feature type="domain" description="M23ase beta-sheet core" evidence="3">
    <location>
        <begin position="325"/>
        <end position="423"/>
    </location>
</feature>
<dbReference type="GO" id="GO:0004222">
    <property type="term" value="F:metalloendopeptidase activity"/>
    <property type="evidence" value="ECO:0007669"/>
    <property type="project" value="TreeGrafter"/>
</dbReference>
<keyword evidence="2" id="KW-0175">Coiled coil</keyword>
<evidence type="ECO:0000313" key="4">
    <source>
        <dbReference type="EMBL" id="CAB4767103.1"/>
    </source>
</evidence>
<gene>
    <name evidence="4" type="ORF">UFOPK2761_03149</name>
</gene>
<dbReference type="SUPFAM" id="SSF51261">
    <property type="entry name" value="Duplicated hybrid motif"/>
    <property type="match status" value="1"/>
</dbReference>
<sequence>MQREQTTVRFFPSASRQRLAAAAVAGAVALGALSAPTQLTLAGDDLKDQQRKVQKKIDGAAEDLQHSSNQARRAMAAAEAARAELDAAQGRLARVRERLDAARQRDERMAAKLVAAEERLETAREELEAGQEALAVQRRVVRDRVAESYMQGSPELATITSLLRTRSTEDLTRQEAATGAILGRETTMYDELEAAEVLLQVREDEVQEATRLVERDRERAAEQLETIRRLASEAVSVRDEVRTLATKRAEARRAAFAVKMRDQQVLAALRRQEARIRDRIAAAARAARGTSVSARASGYLTAPSGGYVTSPFGMRTHPIYGYRGLHDGTDFGQGCGAPLIAAGTGKVISRYYSSSYGNRLFLYLGQVNGRSLTVVYNHAQGYRYDVGDTVQRGAVVGSMGNTGWSTGCHLHFSVLVGGEPVDPMNWL</sequence>